<evidence type="ECO:0000256" key="8">
    <source>
        <dbReference type="PIRSR" id="PIRSR600821-50"/>
    </source>
</evidence>
<dbReference type="Proteomes" id="UP000198417">
    <property type="component" value="Unassembled WGS sequence"/>
</dbReference>
<feature type="active site" description="Proton acceptor; specific for L-alanine" evidence="7">
    <location>
        <position position="257"/>
    </location>
</feature>
<dbReference type="GO" id="GO:0030170">
    <property type="term" value="F:pyridoxal phosphate binding"/>
    <property type="evidence" value="ECO:0007669"/>
    <property type="project" value="UniProtKB-UniRule"/>
</dbReference>
<protein>
    <recommendedName>
        <fullName evidence="4 7">Alanine racemase</fullName>
        <ecNumber evidence="4 7">5.1.1.1</ecNumber>
    </recommendedName>
</protein>
<comment type="function">
    <text evidence="7">Catalyzes the interconversion of L-alanine and D-alanine. May also act on other amino acids.</text>
</comment>
<dbReference type="GO" id="GO:0008784">
    <property type="term" value="F:alanine racemase activity"/>
    <property type="evidence" value="ECO:0007669"/>
    <property type="project" value="UniProtKB-UniRule"/>
</dbReference>
<comment type="catalytic activity">
    <reaction evidence="1 7">
        <text>L-alanine = D-alanine</text>
        <dbReference type="Rhea" id="RHEA:20249"/>
        <dbReference type="ChEBI" id="CHEBI:57416"/>
        <dbReference type="ChEBI" id="CHEBI:57972"/>
        <dbReference type="EC" id="5.1.1.1"/>
    </reaction>
</comment>
<evidence type="ECO:0000256" key="6">
    <source>
        <dbReference type="ARBA" id="ARBA00023235"/>
    </source>
</evidence>
<feature type="domain" description="Alanine racemase C-terminal" evidence="10">
    <location>
        <begin position="236"/>
        <end position="358"/>
    </location>
</feature>
<dbReference type="Gene3D" id="2.40.37.10">
    <property type="entry name" value="Lyase, Ornithine Decarboxylase, Chain A, domain 1"/>
    <property type="match status" value="1"/>
</dbReference>
<dbReference type="InterPro" id="IPR000821">
    <property type="entry name" value="Ala_racemase"/>
</dbReference>
<feature type="binding site" evidence="7 9">
    <location>
        <position position="143"/>
    </location>
    <ligand>
        <name>substrate</name>
    </ligand>
</feature>
<keyword evidence="12" id="KW-1185">Reference proteome</keyword>
<dbReference type="SMART" id="SM01005">
    <property type="entry name" value="Ala_racemase_C"/>
    <property type="match status" value="1"/>
</dbReference>
<comment type="cofactor">
    <cofactor evidence="2 7 8">
        <name>pyridoxal 5'-phosphate</name>
        <dbReference type="ChEBI" id="CHEBI:597326"/>
    </cofactor>
</comment>
<dbReference type="UniPathway" id="UPA00042">
    <property type="reaction ID" value="UER00497"/>
</dbReference>
<dbReference type="SUPFAM" id="SSF51419">
    <property type="entry name" value="PLP-binding barrel"/>
    <property type="match status" value="1"/>
</dbReference>
<dbReference type="NCBIfam" id="TIGR00492">
    <property type="entry name" value="alr"/>
    <property type="match status" value="1"/>
</dbReference>
<organism evidence="11 12">
    <name type="scientific">Puniceibacterium sediminis</name>
    <dbReference type="NCBI Taxonomy" id="1608407"/>
    <lineage>
        <taxon>Bacteria</taxon>
        <taxon>Pseudomonadati</taxon>
        <taxon>Pseudomonadota</taxon>
        <taxon>Alphaproteobacteria</taxon>
        <taxon>Rhodobacterales</taxon>
        <taxon>Paracoccaceae</taxon>
        <taxon>Puniceibacterium</taxon>
    </lineage>
</organism>
<name>A0A238XIX3_9RHOB</name>
<dbReference type="PANTHER" id="PTHR30511:SF0">
    <property type="entry name" value="ALANINE RACEMASE, CATABOLIC-RELATED"/>
    <property type="match status" value="1"/>
</dbReference>
<keyword evidence="5 7" id="KW-0663">Pyridoxal phosphate</keyword>
<sequence length="360" mass="38491">MFTLDARMERAKYGAMAQTVLTIDLAALRHNWRSLSANSDTETGAVVKADAYGLGAGRVANMLAIEGVRRFFVALAEEGAALRKALGSGPEINVFSGHMAGDAPLLKAAQLTPMINSVDQMLRHVEALPGHSFGIQLDTGMNRLGMEPSEWSALREIALAQHPTLVMSHLACADEPTHEMNARQLHVFQQMTDGIDAPRSLAATGGILLGPDYHFDVTRPGIGMYGGQPFDDARPVVQLSIPVIQTRDVAIGESVGYGNSWVAQGVTRVATIAAGYADGILRAMGPRAHVYVGDTRCKIIGRISMDLIAVDVSALKTAPDTVDLLGRHQDIDTLAEAAGTIGYEILTSLGARYERRYTGA</sequence>
<dbReference type="InterPro" id="IPR011079">
    <property type="entry name" value="Ala_racemase_C"/>
</dbReference>
<proteinExistence type="inferred from homology"/>
<evidence type="ECO:0000256" key="2">
    <source>
        <dbReference type="ARBA" id="ARBA00001933"/>
    </source>
</evidence>
<evidence type="ECO:0000256" key="7">
    <source>
        <dbReference type="HAMAP-Rule" id="MF_01201"/>
    </source>
</evidence>
<feature type="modified residue" description="N6-(pyridoxal phosphate)lysine" evidence="7 8">
    <location>
        <position position="48"/>
    </location>
</feature>
<dbReference type="AlphaFoldDB" id="A0A238XIX3"/>
<comment type="similarity">
    <text evidence="3 7">Belongs to the alanine racemase family.</text>
</comment>
<dbReference type="GO" id="GO:0005829">
    <property type="term" value="C:cytosol"/>
    <property type="evidence" value="ECO:0007669"/>
    <property type="project" value="TreeGrafter"/>
</dbReference>
<reference evidence="11 12" key="1">
    <citation type="submission" date="2017-06" db="EMBL/GenBank/DDBJ databases">
        <authorList>
            <person name="Kim H.J."/>
            <person name="Triplett B.A."/>
        </authorList>
    </citation>
    <scope>NUCLEOTIDE SEQUENCE [LARGE SCALE GENOMIC DNA]</scope>
    <source>
        <strain evidence="11 12">DSM 29052</strain>
    </source>
</reference>
<evidence type="ECO:0000256" key="1">
    <source>
        <dbReference type="ARBA" id="ARBA00000316"/>
    </source>
</evidence>
<dbReference type="InterPro" id="IPR020622">
    <property type="entry name" value="Ala_racemase_pyridoxalP-BS"/>
</dbReference>
<gene>
    <name evidence="11" type="ORF">SAMN06265370_111100</name>
</gene>
<dbReference type="PROSITE" id="PS00395">
    <property type="entry name" value="ALANINE_RACEMASE"/>
    <property type="match status" value="1"/>
</dbReference>
<feature type="binding site" evidence="7 9">
    <location>
        <position position="305"/>
    </location>
    <ligand>
        <name>substrate</name>
    </ligand>
</feature>
<feature type="active site" description="Proton acceptor; specific for D-alanine" evidence="7">
    <location>
        <position position="48"/>
    </location>
</feature>
<dbReference type="CDD" id="cd00430">
    <property type="entry name" value="PLPDE_III_AR"/>
    <property type="match status" value="1"/>
</dbReference>
<dbReference type="PRINTS" id="PR00992">
    <property type="entry name" value="ALARACEMASE"/>
</dbReference>
<dbReference type="GO" id="GO:0030632">
    <property type="term" value="P:D-alanine biosynthetic process"/>
    <property type="evidence" value="ECO:0007669"/>
    <property type="project" value="UniProtKB-UniRule"/>
</dbReference>
<dbReference type="EMBL" id="FZNN01000011">
    <property type="protein sequence ID" value="SNR58433.1"/>
    <property type="molecule type" value="Genomic_DNA"/>
</dbReference>
<keyword evidence="6 7" id="KW-0413">Isomerase</keyword>
<evidence type="ECO:0000256" key="4">
    <source>
        <dbReference type="ARBA" id="ARBA00013089"/>
    </source>
</evidence>
<dbReference type="EC" id="5.1.1.1" evidence="4 7"/>
<dbReference type="PANTHER" id="PTHR30511">
    <property type="entry name" value="ALANINE RACEMASE"/>
    <property type="match status" value="1"/>
</dbReference>
<dbReference type="InterPro" id="IPR001608">
    <property type="entry name" value="Ala_racemase_N"/>
</dbReference>
<dbReference type="SUPFAM" id="SSF50621">
    <property type="entry name" value="Alanine racemase C-terminal domain-like"/>
    <property type="match status" value="1"/>
</dbReference>
<evidence type="ECO:0000256" key="3">
    <source>
        <dbReference type="ARBA" id="ARBA00007880"/>
    </source>
</evidence>
<dbReference type="Pfam" id="PF01168">
    <property type="entry name" value="Ala_racemase_N"/>
    <property type="match status" value="1"/>
</dbReference>
<comment type="pathway">
    <text evidence="7">Amino-acid biosynthesis; D-alanine biosynthesis; D-alanine from L-alanine: step 1/1.</text>
</comment>
<evidence type="ECO:0000313" key="11">
    <source>
        <dbReference type="EMBL" id="SNR58433.1"/>
    </source>
</evidence>
<evidence type="ECO:0000313" key="12">
    <source>
        <dbReference type="Proteomes" id="UP000198417"/>
    </source>
</evidence>
<evidence type="ECO:0000256" key="9">
    <source>
        <dbReference type="PIRSR" id="PIRSR600821-52"/>
    </source>
</evidence>
<dbReference type="Gene3D" id="3.20.20.10">
    <property type="entry name" value="Alanine racemase"/>
    <property type="match status" value="1"/>
</dbReference>
<evidence type="ECO:0000259" key="10">
    <source>
        <dbReference type="SMART" id="SM01005"/>
    </source>
</evidence>
<dbReference type="InterPro" id="IPR009006">
    <property type="entry name" value="Ala_racemase/Decarboxylase_C"/>
</dbReference>
<dbReference type="InterPro" id="IPR029066">
    <property type="entry name" value="PLP-binding_barrel"/>
</dbReference>
<dbReference type="Pfam" id="PF00842">
    <property type="entry name" value="Ala_racemase_C"/>
    <property type="match status" value="1"/>
</dbReference>
<evidence type="ECO:0000256" key="5">
    <source>
        <dbReference type="ARBA" id="ARBA00022898"/>
    </source>
</evidence>
<accession>A0A238XIX3</accession>
<dbReference type="HAMAP" id="MF_01201">
    <property type="entry name" value="Ala_racemase"/>
    <property type="match status" value="1"/>
</dbReference>